<evidence type="ECO:0000313" key="1">
    <source>
        <dbReference type="EMBL" id="OTG33662.1"/>
    </source>
</evidence>
<dbReference type="EMBL" id="CM007891">
    <property type="protein sequence ID" value="OTG33662.1"/>
    <property type="molecule type" value="Genomic_DNA"/>
</dbReference>
<evidence type="ECO:0000313" key="2">
    <source>
        <dbReference type="Proteomes" id="UP000215914"/>
    </source>
</evidence>
<reference evidence="2" key="1">
    <citation type="journal article" date="2017" name="Nature">
        <title>The sunflower genome provides insights into oil metabolism, flowering and Asterid evolution.</title>
        <authorList>
            <person name="Badouin H."/>
            <person name="Gouzy J."/>
            <person name="Grassa C.J."/>
            <person name="Murat F."/>
            <person name="Staton S.E."/>
            <person name="Cottret L."/>
            <person name="Lelandais-Briere C."/>
            <person name="Owens G.L."/>
            <person name="Carrere S."/>
            <person name="Mayjonade B."/>
            <person name="Legrand L."/>
            <person name="Gill N."/>
            <person name="Kane N.C."/>
            <person name="Bowers J.E."/>
            <person name="Hubner S."/>
            <person name="Bellec A."/>
            <person name="Berard A."/>
            <person name="Berges H."/>
            <person name="Blanchet N."/>
            <person name="Boniface M.C."/>
            <person name="Brunel D."/>
            <person name="Catrice O."/>
            <person name="Chaidir N."/>
            <person name="Claudel C."/>
            <person name="Donnadieu C."/>
            <person name="Faraut T."/>
            <person name="Fievet G."/>
            <person name="Helmstetter N."/>
            <person name="King M."/>
            <person name="Knapp S.J."/>
            <person name="Lai Z."/>
            <person name="Le Paslier M.C."/>
            <person name="Lippi Y."/>
            <person name="Lorenzon L."/>
            <person name="Mandel J.R."/>
            <person name="Marage G."/>
            <person name="Marchand G."/>
            <person name="Marquand E."/>
            <person name="Bret-Mestries E."/>
            <person name="Morien E."/>
            <person name="Nambeesan S."/>
            <person name="Nguyen T."/>
            <person name="Pegot-Espagnet P."/>
            <person name="Pouilly N."/>
            <person name="Raftis F."/>
            <person name="Sallet E."/>
            <person name="Schiex T."/>
            <person name="Thomas J."/>
            <person name="Vandecasteele C."/>
            <person name="Vares D."/>
            <person name="Vear F."/>
            <person name="Vautrin S."/>
            <person name="Crespi M."/>
            <person name="Mangin B."/>
            <person name="Burke J.M."/>
            <person name="Salse J."/>
            <person name="Munos S."/>
            <person name="Vincourt P."/>
            <person name="Rieseberg L.H."/>
            <person name="Langlade N.B."/>
        </authorList>
    </citation>
    <scope>NUCLEOTIDE SEQUENCE [LARGE SCALE GENOMIC DNA]</scope>
    <source>
        <strain evidence="2">cv. SF193</strain>
    </source>
</reference>
<dbReference type="InParanoid" id="A0A251VFG8"/>
<gene>
    <name evidence="1" type="ORF">HannXRQ_Chr02g0037141</name>
</gene>
<name>A0A251VFG8_HELAN</name>
<protein>
    <submittedName>
        <fullName evidence="1">Uncharacterized protein</fullName>
    </submittedName>
</protein>
<organism evidence="1 2">
    <name type="scientific">Helianthus annuus</name>
    <name type="common">Common sunflower</name>
    <dbReference type="NCBI Taxonomy" id="4232"/>
    <lineage>
        <taxon>Eukaryota</taxon>
        <taxon>Viridiplantae</taxon>
        <taxon>Streptophyta</taxon>
        <taxon>Embryophyta</taxon>
        <taxon>Tracheophyta</taxon>
        <taxon>Spermatophyta</taxon>
        <taxon>Magnoliopsida</taxon>
        <taxon>eudicotyledons</taxon>
        <taxon>Gunneridae</taxon>
        <taxon>Pentapetalae</taxon>
        <taxon>asterids</taxon>
        <taxon>campanulids</taxon>
        <taxon>Asterales</taxon>
        <taxon>Asteraceae</taxon>
        <taxon>Asteroideae</taxon>
        <taxon>Heliantheae alliance</taxon>
        <taxon>Heliantheae</taxon>
        <taxon>Helianthus</taxon>
    </lineage>
</organism>
<keyword evidence="2" id="KW-1185">Reference proteome</keyword>
<accession>A0A251VFG8</accession>
<sequence>MLHPHPPPHPLVFRPLFYSPLSSKTQHTCPPQEQHTINSNKFTVQFNPIQSKTTNQPHNSSNKIHPTIKFILFHSIHPQISKLFVVFITRTARIRKPSCYFC</sequence>
<proteinExistence type="predicted"/>
<dbReference type="AlphaFoldDB" id="A0A251VFG8"/>
<dbReference type="Proteomes" id="UP000215914">
    <property type="component" value="Chromosome 2"/>
</dbReference>